<proteinExistence type="inferred from homology"/>
<comment type="caution">
    <text evidence="7">The sequence shown here is derived from an EMBL/GenBank/DDBJ whole genome shotgun (WGS) entry which is preliminary data.</text>
</comment>
<dbReference type="EMBL" id="JAAKDE010000003">
    <property type="protein sequence ID" value="MBA2132296.1"/>
    <property type="molecule type" value="Genomic_DNA"/>
</dbReference>
<evidence type="ECO:0000313" key="8">
    <source>
        <dbReference type="Proteomes" id="UP000657177"/>
    </source>
</evidence>
<keyword evidence="5" id="KW-0143">Chaperone</keyword>
<dbReference type="AlphaFoldDB" id="A0A8J6HYQ5"/>
<evidence type="ECO:0000313" key="7">
    <source>
        <dbReference type="EMBL" id="MBA2132296.1"/>
    </source>
</evidence>
<dbReference type="InterPro" id="IPR003713">
    <property type="entry name" value="FliS"/>
</dbReference>
<reference evidence="7" key="1">
    <citation type="submission" date="2020-06" db="EMBL/GenBank/DDBJ databases">
        <title>Novel chitinolytic bacterium.</title>
        <authorList>
            <person name="Ungkulpasvich U."/>
            <person name="Kosugi A."/>
            <person name="Uke A."/>
        </authorList>
    </citation>
    <scope>NUCLEOTIDE SEQUENCE</scope>
    <source>
        <strain evidence="7">UUS1-1</strain>
    </source>
</reference>
<evidence type="ECO:0000256" key="2">
    <source>
        <dbReference type="ARBA" id="ARBA00008787"/>
    </source>
</evidence>
<keyword evidence="4 6" id="KW-1005">Bacterial flagellum biogenesis</keyword>
<name>A0A8J6HYQ5_9FIRM</name>
<keyword evidence="7" id="KW-0969">Cilium</keyword>
<evidence type="ECO:0000256" key="6">
    <source>
        <dbReference type="PIRNR" id="PIRNR039090"/>
    </source>
</evidence>
<dbReference type="Pfam" id="PF02561">
    <property type="entry name" value="FliS"/>
    <property type="match status" value="1"/>
</dbReference>
<gene>
    <name evidence="7" type="primary">fliS</name>
    <name evidence="7" type="ORF">G5B42_01855</name>
</gene>
<accession>A0A8J6HYQ5</accession>
<keyword evidence="7" id="KW-0282">Flagellum</keyword>
<dbReference type="Proteomes" id="UP000657177">
    <property type="component" value="Unassembled WGS sequence"/>
</dbReference>
<dbReference type="GO" id="GO:0005829">
    <property type="term" value="C:cytosol"/>
    <property type="evidence" value="ECO:0007669"/>
    <property type="project" value="UniProtKB-SubCell"/>
</dbReference>
<protein>
    <recommendedName>
        <fullName evidence="6">Flagellar secretion chaperone FliS</fullName>
    </recommendedName>
</protein>
<evidence type="ECO:0000256" key="5">
    <source>
        <dbReference type="ARBA" id="ARBA00023186"/>
    </source>
</evidence>
<evidence type="ECO:0000256" key="4">
    <source>
        <dbReference type="ARBA" id="ARBA00022795"/>
    </source>
</evidence>
<comment type="similarity">
    <text evidence="2 6">Belongs to the FliS family.</text>
</comment>
<keyword evidence="7" id="KW-0966">Cell projection</keyword>
<dbReference type="SUPFAM" id="SSF101116">
    <property type="entry name" value="Flagellar export chaperone FliS"/>
    <property type="match status" value="1"/>
</dbReference>
<dbReference type="NCBIfam" id="TIGR00208">
    <property type="entry name" value="fliS"/>
    <property type="match status" value="1"/>
</dbReference>
<dbReference type="GO" id="GO:0044780">
    <property type="term" value="P:bacterial-type flagellum assembly"/>
    <property type="evidence" value="ECO:0007669"/>
    <property type="project" value="InterPro"/>
</dbReference>
<dbReference type="GO" id="GO:0071973">
    <property type="term" value="P:bacterial-type flagellum-dependent cell motility"/>
    <property type="evidence" value="ECO:0007669"/>
    <property type="project" value="TreeGrafter"/>
</dbReference>
<dbReference type="CDD" id="cd16098">
    <property type="entry name" value="FliS"/>
    <property type="match status" value="1"/>
</dbReference>
<dbReference type="InterPro" id="IPR036584">
    <property type="entry name" value="FliS_sf"/>
</dbReference>
<dbReference type="RefSeq" id="WP_181338750.1">
    <property type="nucleotide sequence ID" value="NZ_JAAKDE010000003.1"/>
</dbReference>
<organism evidence="7 8">
    <name type="scientific">Capillibacterium thermochitinicola</name>
    <dbReference type="NCBI Taxonomy" id="2699427"/>
    <lineage>
        <taxon>Bacteria</taxon>
        <taxon>Bacillati</taxon>
        <taxon>Bacillota</taxon>
        <taxon>Capillibacterium</taxon>
    </lineage>
</organism>
<comment type="subcellular location">
    <subcellularLocation>
        <location evidence="1 6">Cytoplasm</location>
        <location evidence="1 6">Cytosol</location>
    </subcellularLocation>
</comment>
<dbReference type="PANTHER" id="PTHR34773">
    <property type="entry name" value="FLAGELLAR SECRETION CHAPERONE FLIS"/>
    <property type="match status" value="1"/>
</dbReference>
<dbReference type="Gene3D" id="1.20.120.340">
    <property type="entry name" value="Flagellar protein FliS"/>
    <property type="match status" value="1"/>
</dbReference>
<dbReference type="PANTHER" id="PTHR34773:SF1">
    <property type="entry name" value="FLAGELLAR SECRETION CHAPERONE FLIS"/>
    <property type="match status" value="1"/>
</dbReference>
<sequence>MFTETNPYMRYRQTQVETAGPLELIIMMYDGAIRFCNQAKMAIEEKNYFEANRLLQRVQAIVDELNFSLNMDAGEIAVNLRSLYDFITAKLVEANIRKDIAEIDRVVNLLTELRSSWAQLQSPQKKVVSAGE</sequence>
<keyword evidence="3 6" id="KW-0963">Cytoplasm</keyword>
<evidence type="ECO:0000256" key="3">
    <source>
        <dbReference type="ARBA" id="ARBA00022490"/>
    </source>
</evidence>
<dbReference type="PIRSF" id="PIRSF039090">
    <property type="entry name" value="Flis"/>
    <property type="match status" value="1"/>
</dbReference>
<evidence type="ECO:0000256" key="1">
    <source>
        <dbReference type="ARBA" id="ARBA00004514"/>
    </source>
</evidence>
<keyword evidence="8" id="KW-1185">Reference proteome</keyword>